<feature type="transmembrane region" description="Helical" evidence="6">
    <location>
        <begin position="97"/>
        <end position="118"/>
    </location>
</feature>
<feature type="transmembrane region" description="Helical" evidence="6">
    <location>
        <begin position="232"/>
        <end position="255"/>
    </location>
</feature>
<evidence type="ECO:0000256" key="4">
    <source>
        <dbReference type="ARBA" id="ARBA00022989"/>
    </source>
</evidence>
<reference evidence="7 8" key="1">
    <citation type="journal article" date="2024" name="Int. J. Syst. Evol. Microbiol.">
        <title>Clostridium omnivorum sp. nov., isolated from anoxic soil under the treatment of reductive soil disinfestation.</title>
        <authorList>
            <person name="Ueki A."/>
            <person name="Tonouchi A."/>
            <person name="Kaku N."/>
            <person name="Honma S."/>
            <person name="Ueki K."/>
        </authorList>
    </citation>
    <scope>NUCLEOTIDE SEQUENCE [LARGE SCALE GENOMIC DNA]</scope>
    <source>
        <strain evidence="7 8">E14</strain>
    </source>
</reference>
<dbReference type="PANTHER" id="PTHR42770">
    <property type="entry name" value="AMINO ACID TRANSPORTER-RELATED"/>
    <property type="match status" value="1"/>
</dbReference>
<keyword evidence="2" id="KW-1003">Cell membrane</keyword>
<feature type="transmembrane region" description="Helical" evidence="6">
    <location>
        <begin position="196"/>
        <end position="220"/>
    </location>
</feature>
<feature type="transmembrane region" description="Helical" evidence="6">
    <location>
        <begin position="43"/>
        <end position="61"/>
    </location>
</feature>
<feature type="transmembrane region" description="Helical" evidence="6">
    <location>
        <begin position="333"/>
        <end position="352"/>
    </location>
</feature>
<organism evidence="7 8">
    <name type="scientific">Clostridium omnivorum</name>
    <dbReference type="NCBI Taxonomy" id="1604902"/>
    <lineage>
        <taxon>Bacteria</taxon>
        <taxon>Bacillati</taxon>
        <taxon>Bacillota</taxon>
        <taxon>Clostridia</taxon>
        <taxon>Eubacteriales</taxon>
        <taxon>Clostridiaceae</taxon>
        <taxon>Clostridium</taxon>
    </lineage>
</organism>
<gene>
    <name evidence="7" type="ORF">bsdE14_42690</name>
</gene>
<keyword evidence="4 6" id="KW-1133">Transmembrane helix</keyword>
<feature type="transmembrane region" description="Helical" evidence="6">
    <location>
        <begin position="423"/>
        <end position="441"/>
    </location>
</feature>
<dbReference type="EMBL" id="BRXR01000001">
    <property type="protein sequence ID" value="GLC32859.1"/>
    <property type="molecule type" value="Genomic_DNA"/>
</dbReference>
<dbReference type="Pfam" id="PF13520">
    <property type="entry name" value="AA_permease_2"/>
    <property type="match status" value="1"/>
</dbReference>
<keyword evidence="3 6" id="KW-0812">Transmembrane</keyword>
<dbReference type="PANTHER" id="PTHR42770:SF7">
    <property type="entry name" value="MEMBRANE PROTEIN"/>
    <property type="match status" value="1"/>
</dbReference>
<evidence type="ECO:0000313" key="8">
    <source>
        <dbReference type="Proteomes" id="UP001208567"/>
    </source>
</evidence>
<evidence type="ECO:0000256" key="1">
    <source>
        <dbReference type="ARBA" id="ARBA00004651"/>
    </source>
</evidence>
<dbReference type="RefSeq" id="WP_264852168.1">
    <property type="nucleotide sequence ID" value="NZ_BRXR01000001.1"/>
</dbReference>
<keyword evidence="8" id="KW-1185">Reference proteome</keyword>
<protein>
    <submittedName>
        <fullName evidence="7">Amino acid permease</fullName>
    </submittedName>
</protein>
<feature type="transmembrane region" description="Helical" evidence="6">
    <location>
        <begin position="130"/>
        <end position="150"/>
    </location>
</feature>
<name>A0ABQ5NCX7_9CLOT</name>
<feature type="transmembrane region" description="Helical" evidence="6">
    <location>
        <begin position="156"/>
        <end position="175"/>
    </location>
</feature>
<dbReference type="Proteomes" id="UP001208567">
    <property type="component" value="Unassembled WGS sequence"/>
</dbReference>
<evidence type="ECO:0000256" key="6">
    <source>
        <dbReference type="SAM" id="Phobius"/>
    </source>
</evidence>
<evidence type="ECO:0000313" key="7">
    <source>
        <dbReference type="EMBL" id="GLC32859.1"/>
    </source>
</evidence>
<feature type="transmembrane region" description="Helical" evidence="6">
    <location>
        <begin position="399"/>
        <end position="417"/>
    </location>
</feature>
<evidence type="ECO:0000256" key="3">
    <source>
        <dbReference type="ARBA" id="ARBA00022692"/>
    </source>
</evidence>
<dbReference type="InterPro" id="IPR002293">
    <property type="entry name" value="AA/rel_permease1"/>
</dbReference>
<feature type="transmembrane region" description="Helical" evidence="6">
    <location>
        <begin position="358"/>
        <end position="379"/>
    </location>
</feature>
<sequence>MLNDEKGKLGLLDSSTILIGGMIGSAIFSLSGLTILNAGPASILSWIIAAVILYAYGLQTAELSTIYPQSGGIFVFPAKSLGKNEKQGRIWGWISTWAYLFGCWAGAAFSAIYVSIYLGVGFPAFGKYQIPIAIITVLICGILNIVNIAVTGKANTILTFALAATMVIFIVVALFSGQWDASMLSPFFAQGVEGTWGFMGAIPIAMVAYGSIVAVSFMVGEIKNPSKTVPKAMTIAMLVVVSLYVLVMISVLGLVSSQFLQKNPGMSYIPLYAAAFTKLAVIPWLSKLISISAVLALITTILVVMALSARALQASAESGILPKFLAKNNEKTGVPVNAQIVVILVVGVISAFPNFTNLIVNLGSLCNAIVVAIVCLTIIAARKKHPNVEGSFRAPGGNILPIITFIVIIAAYIPGILSGGWQLWAWTVGYFVIGMIIYFIGSKKLNV</sequence>
<evidence type="ECO:0000256" key="5">
    <source>
        <dbReference type="ARBA" id="ARBA00023136"/>
    </source>
</evidence>
<keyword evidence="5 6" id="KW-0472">Membrane</keyword>
<evidence type="ECO:0000256" key="2">
    <source>
        <dbReference type="ARBA" id="ARBA00022475"/>
    </source>
</evidence>
<feature type="transmembrane region" description="Helical" evidence="6">
    <location>
        <begin position="291"/>
        <end position="312"/>
    </location>
</feature>
<comment type="subcellular location">
    <subcellularLocation>
        <location evidence="1">Cell membrane</location>
        <topology evidence="1">Multi-pass membrane protein</topology>
    </subcellularLocation>
</comment>
<dbReference type="Gene3D" id="1.20.1740.10">
    <property type="entry name" value="Amino acid/polyamine transporter I"/>
    <property type="match status" value="1"/>
</dbReference>
<comment type="caution">
    <text evidence="7">The sequence shown here is derived from an EMBL/GenBank/DDBJ whole genome shotgun (WGS) entry which is preliminary data.</text>
</comment>
<feature type="transmembrane region" description="Helical" evidence="6">
    <location>
        <begin position="16"/>
        <end position="36"/>
    </location>
</feature>
<proteinExistence type="predicted"/>
<dbReference type="InterPro" id="IPR050367">
    <property type="entry name" value="APC_superfamily"/>
</dbReference>
<dbReference type="PIRSF" id="PIRSF006060">
    <property type="entry name" value="AA_transporter"/>
    <property type="match status" value="1"/>
</dbReference>
<accession>A0ABQ5NCX7</accession>